<keyword evidence="2" id="KW-1185">Reference proteome</keyword>
<name>A0A7H1NRH2_9PROT</name>
<dbReference type="Proteomes" id="UP000516349">
    <property type="component" value="Chromosome"/>
</dbReference>
<evidence type="ECO:0000313" key="2">
    <source>
        <dbReference type="Proteomes" id="UP000516349"/>
    </source>
</evidence>
<dbReference type="KEGG" id="ebla:JGUZn3_11560"/>
<evidence type="ECO:0000313" key="1">
    <source>
        <dbReference type="EMBL" id="QNT78382.1"/>
    </source>
</evidence>
<dbReference type="AlphaFoldDB" id="A0A7H1NRH2"/>
<accession>A0A7H1NRH2</accession>
<organism evidence="1 2">
    <name type="scientific">Entomobacter blattae</name>
    <dbReference type="NCBI Taxonomy" id="2762277"/>
    <lineage>
        <taxon>Bacteria</taxon>
        <taxon>Pseudomonadati</taxon>
        <taxon>Pseudomonadota</taxon>
        <taxon>Alphaproteobacteria</taxon>
        <taxon>Acetobacterales</taxon>
        <taxon>Acetobacteraceae</taxon>
        <taxon>Entomobacter</taxon>
    </lineage>
</organism>
<sequence>MRQFGKVEIPQSAFLAALKILSLAPRYKSPLTRLVMGVSDA</sequence>
<gene>
    <name evidence="1" type="ORF">JGUZn3_11560</name>
</gene>
<proteinExistence type="predicted"/>
<dbReference type="EMBL" id="CP060244">
    <property type="protein sequence ID" value="QNT78382.1"/>
    <property type="molecule type" value="Genomic_DNA"/>
</dbReference>
<reference evidence="1 2" key="1">
    <citation type="submission" date="2020-08" db="EMBL/GenBank/DDBJ databases">
        <title>Complete genome sequence of Entomobacter blattae G55GP.</title>
        <authorList>
            <person name="Poehlein A."/>
            <person name="Guzman J."/>
            <person name="Daniel R."/>
            <person name="Vilcinskas A."/>
        </authorList>
    </citation>
    <scope>NUCLEOTIDE SEQUENCE [LARGE SCALE GENOMIC DNA]</scope>
    <source>
        <strain evidence="1 2">G55GP</strain>
    </source>
</reference>
<protein>
    <submittedName>
        <fullName evidence="1">Uncharacterized protein</fullName>
    </submittedName>
</protein>